<dbReference type="GO" id="GO:0051082">
    <property type="term" value="F:unfolded protein binding"/>
    <property type="evidence" value="ECO:0007669"/>
    <property type="project" value="TreeGrafter"/>
</dbReference>
<dbReference type="GO" id="GO:0000774">
    <property type="term" value="F:adenyl-nucleotide exchange factor activity"/>
    <property type="evidence" value="ECO:0007669"/>
    <property type="project" value="InterPro"/>
</dbReference>
<dbReference type="PROSITE" id="PS01071">
    <property type="entry name" value="GRPE"/>
    <property type="match status" value="1"/>
</dbReference>
<name>A0A6J6FE86_9ZZZZ</name>
<reference evidence="4" key="1">
    <citation type="submission" date="2020-05" db="EMBL/GenBank/DDBJ databases">
        <authorList>
            <person name="Chiriac C."/>
            <person name="Salcher M."/>
            <person name="Ghai R."/>
            <person name="Kavagutti S V."/>
        </authorList>
    </citation>
    <scope>NUCLEOTIDE SEQUENCE</scope>
</reference>
<dbReference type="InterPro" id="IPR009012">
    <property type="entry name" value="GrpE_head"/>
</dbReference>
<organism evidence="4">
    <name type="scientific">freshwater metagenome</name>
    <dbReference type="NCBI Taxonomy" id="449393"/>
    <lineage>
        <taxon>unclassified sequences</taxon>
        <taxon>metagenomes</taxon>
        <taxon>ecological metagenomes</taxon>
    </lineage>
</organism>
<dbReference type="Gene3D" id="2.30.22.10">
    <property type="entry name" value="Head domain of nucleotide exchange factor GrpE"/>
    <property type="match status" value="1"/>
</dbReference>
<dbReference type="PANTHER" id="PTHR21237">
    <property type="entry name" value="GRPE PROTEIN"/>
    <property type="match status" value="1"/>
</dbReference>
<evidence type="ECO:0000256" key="2">
    <source>
        <dbReference type="ARBA" id="ARBA00023186"/>
    </source>
</evidence>
<proteinExistence type="inferred from homology"/>
<dbReference type="EMBL" id="CAEZSR010000199">
    <property type="protein sequence ID" value="CAB4587191.1"/>
    <property type="molecule type" value="Genomic_DNA"/>
</dbReference>
<dbReference type="PANTHER" id="PTHR21237:SF23">
    <property type="entry name" value="GRPE PROTEIN HOMOLOG, MITOCHONDRIAL"/>
    <property type="match status" value="1"/>
</dbReference>
<dbReference type="PRINTS" id="PR00773">
    <property type="entry name" value="GRPEPROTEIN"/>
</dbReference>
<dbReference type="SUPFAM" id="SSF51064">
    <property type="entry name" value="Head domain of nucleotide exchange factor GrpE"/>
    <property type="match status" value="1"/>
</dbReference>
<dbReference type="Pfam" id="PF01025">
    <property type="entry name" value="GrpE"/>
    <property type="match status" value="1"/>
</dbReference>
<accession>A0A6J6FE86</accession>
<dbReference type="Gene3D" id="3.90.20.20">
    <property type="match status" value="1"/>
</dbReference>
<sequence length="209" mass="22193">MTDPTQQAASASGSAPDPGLDPSADFENERGSEVDDFTGPQPRPDATNTAEARSAADAEAVAAAEAVLEHDVAALLAERDQFKDIALRLQADFENYRKRVATQQADEIDRATGKIAESLLPVLDACEAAFAHQVKGIESVWSALIGALQKQGLEALDLTDRPFDPAVAEAVMHEPGDGSSDGPVVVEVLRTGYLWKGRVLRAAMVKVRG</sequence>
<protein>
    <submittedName>
        <fullName evidence="4">Unannotated protein</fullName>
    </submittedName>
</protein>
<dbReference type="SUPFAM" id="SSF58014">
    <property type="entry name" value="Coiled-coil domain of nucleotide exchange factor GrpE"/>
    <property type="match status" value="1"/>
</dbReference>
<gene>
    <name evidence="4" type="ORF">UFOPK1493_03510</name>
</gene>
<evidence type="ECO:0000256" key="3">
    <source>
        <dbReference type="SAM" id="MobiDB-lite"/>
    </source>
</evidence>
<dbReference type="GO" id="GO:0006457">
    <property type="term" value="P:protein folding"/>
    <property type="evidence" value="ECO:0007669"/>
    <property type="project" value="InterPro"/>
</dbReference>
<dbReference type="AlphaFoldDB" id="A0A6J6FE86"/>
<dbReference type="CDD" id="cd00446">
    <property type="entry name" value="GrpE"/>
    <property type="match status" value="1"/>
</dbReference>
<keyword evidence="2" id="KW-0143">Chaperone</keyword>
<evidence type="ECO:0000256" key="1">
    <source>
        <dbReference type="ARBA" id="ARBA00009054"/>
    </source>
</evidence>
<dbReference type="HAMAP" id="MF_01151">
    <property type="entry name" value="GrpE"/>
    <property type="match status" value="1"/>
</dbReference>
<dbReference type="InterPro" id="IPR000740">
    <property type="entry name" value="GrpE"/>
</dbReference>
<evidence type="ECO:0000313" key="4">
    <source>
        <dbReference type="EMBL" id="CAB4587191.1"/>
    </source>
</evidence>
<comment type="similarity">
    <text evidence="1">Belongs to the GrpE family.</text>
</comment>
<dbReference type="InterPro" id="IPR013805">
    <property type="entry name" value="GrpE_CC"/>
</dbReference>
<feature type="region of interest" description="Disordered" evidence="3">
    <location>
        <begin position="1"/>
        <end position="56"/>
    </location>
</feature>
<dbReference type="GO" id="GO:0051087">
    <property type="term" value="F:protein-folding chaperone binding"/>
    <property type="evidence" value="ECO:0007669"/>
    <property type="project" value="InterPro"/>
</dbReference>
<dbReference type="GO" id="GO:0042803">
    <property type="term" value="F:protein homodimerization activity"/>
    <property type="evidence" value="ECO:0007669"/>
    <property type="project" value="InterPro"/>
</dbReference>